<name>A0ABQ9ZAX3_9CRUS</name>
<protein>
    <submittedName>
        <fullName evidence="1">Uncharacterized protein</fullName>
    </submittedName>
</protein>
<dbReference type="EMBL" id="JAOYFB010000003">
    <property type="protein sequence ID" value="KAK4010052.1"/>
    <property type="molecule type" value="Genomic_DNA"/>
</dbReference>
<proteinExistence type="predicted"/>
<dbReference type="Proteomes" id="UP001234178">
    <property type="component" value="Unassembled WGS sequence"/>
</dbReference>
<reference evidence="1 2" key="1">
    <citation type="journal article" date="2023" name="Nucleic Acids Res.">
        <title>The hologenome of Daphnia magna reveals possible DNA methylation and microbiome-mediated evolution of the host genome.</title>
        <authorList>
            <person name="Chaturvedi A."/>
            <person name="Li X."/>
            <person name="Dhandapani V."/>
            <person name="Marshall H."/>
            <person name="Kissane S."/>
            <person name="Cuenca-Cambronero M."/>
            <person name="Asole G."/>
            <person name="Calvet F."/>
            <person name="Ruiz-Romero M."/>
            <person name="Marangio P."/>
            <person name="Guigo R."/>
            <person name="Rago D."/>
            <person name="Mirbahai L."/>
            <person name="Eastwood N."/>
            <person name="Colbourne J.K."/>
            <person name="Zhou J."/>
            <person name="Mallon E."/>
            <person name="Orsini L."/>
        </authorList>
    </citation>
    <scope>NUCLEOTIDE SEQUENCE [LARGE SCALE GENOMIC DNA]</scope>
    <source>
        <strain evidence="1">LRV0_1</strain>
    </source>
</reference>
<evidence type="ECO:0000313" key="1">
    <source>
        <dbReference type="EMBL" id="KAK4010052.1"/>
    </source>
</evidence>
<evidence type="ECO:0000313" key="2">
    <source>
        <dbReference type="Proteomes" id="UP001234178"/>
    </source>
</evidence>
<organism evidence="1 2">
    <name type="scientific">Daphnia magna</name>
    <dbReference type="NCBI Taxonomy" id="35525"/>
    <lineage>
        <taxon>Eukaryota</taxon>
        <taxon>Metazoa</taxon>
        <taxon>Ecdysozoa</taxon>
        <taxon>Arthropoda</taxon>
        <taxon>Crustacea</taxon>
        <taxon>Branchiopoda</taxon>
        <taxon>Diplostraca</taxon>
        <taxon>Cladocera</taxon>
        <taxon>Anomopoda</taxon>
        <taxon>Daphniidae</taxon>
        <taxon>Daphnia</taxon>
    </lineage>
</organism>
<gene>
    <name evidence="1" type="ORF">OUZ56_019196</name>
</gene>
<sequence>MFPCVRADLDAEKRERKGGLIKAGLLLISRRIQSKKDIEKTSEGIRERCALWSFRNPDDYPTLMSVLLCTFSTVLTVEKERKKKEKRQQATRNGLFSMIW</sequence>
<keyword evidence="2" id="KW-1185">Reference proteome</keyword>
<comment type="caution">
    <text evidence="1">The sequence shown here is derived from an EMBL/GenBank/DDBJ whole genome shotgun (WGS) entry which is preliminary data.</text>
</comment>
<accession>A0ABQ9ZAX3</accession>